<dbReference type="InterPro" id="IPR057727">
    <property type="entry name" value="WCX_dom"/>
</dbReference>
<dbReference type="InterPro" id="IPR013196">
    <property type="entry name" value="HTH_11"/>
</dbReference>
<dbReference type="EMBL" id="JACHBR010000003">
    <property type="protein sequence ID" value="MBB5631359.1"/>
    <property type="molecule type" value="Genomic_DNA"/>
</dbReference>
<evidence type="ECO:0000313" key="4">
    <source>
        <dbReference type="EMBL" id="MBB5631359.1"/>
    </source>
</evidence>
<dbReference type="AlphaFoldDB" id="A0A7W9DUT0"/>
<accession>A0A7W9DUT0</accession>
<dbReference type="Pfam" id="PF08279">
    <property type="entry name" value="HTH_11"/>
    <property type="match status" value="1"/>
</dbReference>
<keyword evidence="4" id="KW-0238">DNA-binding</keyword>
<dbReference type="GO" id="GO:0003677">
    <property type="term" value="F:DNA binding"/>
    <property type="evidence" value="ECO:0007669"/>
    <property type="project" value="UniProtKB-KW"/>
</dbReference>
<dbReference type="InterPro" id="IPR028349">
    <property type="entry name" value="PafC-like"/>
</dbReference>
<dbReference type="RefSeq" id="WP_184617859.1">
    <property type="nucleotide sequence ID" value="NZ_BOOS01000006.1"/>
</dbReference>
<dbReference type="InterPro" id="IPR026881">
    <property type="entry name" value="WYL_dom"/>
</dbReference>
<keyword evidence="5" id="KW-1185">Reference proteome</keyword>
<protein>
    <submittedName>
        <fullName evidence="4">Putative DNA-binding transcriptional regulator YafY</fullName>
    </submittedName>
</protein>
<dbReference type="InterPro" id="IPR036388">
    <property type="entry name" value="WH-like_DNA-bd_sf"/>
</dbReference>
<evidence type="ECO:0000259" key="2">
    <source>
        <dbReference type="Pfam" id="PF13280"/>
    </source>
</evidence>
<dbReference type="PANTHER" id="PTHR34580:SF3">
    <property type="entry name" value="PROTEIN PAFB"/>
    <property type="match status" value="1"/>
</dbReference>
<feature type="domain" description="WCX" evidence="3">
    <location>
        <begin position="238"/>
        <end position="311"/>
    </location>
</feature>
<dbReference type="SUPFAM" id="SSF46785">
    <property type="entry name" value="Winged helix' DNA-binding domain"/>
    <property type="match status" value="1"/>
</dbReference>
<sequence length="324" mass="34960">MPHPVTRVLTLLELLQASPGLTGAELARRLEVDERTVRRYVLRLVELGVPVEGERGRYGGYRLLPGYKLPPLMLSEDEAAAVVLGLMAGRRTGLAVGESATGSALAKISRVLPAALRERVEAVAGAVDVTGRAATAPRPAAGTLLTLAGAARRRRRVRLAYRSWRGEASERELDPYGLVFHAGRWYVTGFDHLKGEVRTFRLDRVAAAEPLETVFPDPGDFDPVARVMDALSSVPYRHEVRVVLETTLAEAGRLLPRSVATLAETEDGVLVTSRADRLDGMARMLASLGVPFTVLAPDALRREVAALAARLHAYAAREPATPAG</sequence>
<evidence type="ECO:0000259" key="1">
    <source>
        <dbReference type="Pfam" id="PF08279"/>
    </source>
</evidence>
<name>A0A7W9DUT0_9ACTN</name>
<reference evidence="4 5" key="1">
    <citation type="submission" date="2020-08" db="EMBL/GenBank/DDBJ databases">
        <title>Sequencing the genomes of 1000 actinobacteria strains.</title>
        <authorList>
            <person name="Klenk H.-P."/>
        </authorList>
    </citation>
    <scope>NUCLEOTIDE SEQUENCE [LARGE SCALE GENOMIC DNA]</scope>
    <source>
        <strain evidence="4 5">DSM 45790</strain>
    </source>
</reference>
<dbReference type="Proteomes" id="UP000588112">
    <property type="component" value="Unassembled WGS sequence"/>
</dbReference>
<gene>
    <name evidence="4" type="ORF">BJ981_007145</name>
</gene>
<dbReference type="PANTHER" id="PTHR34580">
    <property type="match status" value="1"/>
</dbReference>
<dbReference type="PIRSF" id="PIRSF016838">
    <property type="entry name" value="PafC"/>
    <property type="match status" value="1"/>
</dbReference>
<dbReference type="InterPro" id="IPR036390">
    <property type="entry name" value="WH_DNA-bd_sf"/>
</dbReference>
<evidence type="ECO:0000259" key="3">
    <source>
        <dbReference type="Pfam" id="PF25583"/>
    </source>
</evidence>
<dbReference type="InterPro" id="IPR051534">
    <property type="entry name" value="CBASS_pafABC_assoc_protein"/>
</dbReference>
<dbReference type="Pfam" id="PF13280">
    <property type="entry name" value="WYL"/>
    <property type="match status" value="1"/>
</dbReference>
<organism evidence="4 5">
    <name type="scientific">Sphaerisporangium krabiense</name>
    <dbReference type="NCBI Taxonomy" id="763782"/>
    <lineage>
        <taxon>Bacteria</taxon>
        <taxon>Bacillati</taxon>
        <taxon>Actinomycetota</taxon>
        <taxon>Actinomycetes</taxon>
        <taxon>Streptosporangiales</taxon>
        <taxon>Streptosporangiaceae</taxon>
        <taxon>Sphaerisporangium</taxon>
    </lineage>
</organism>
<feature type="domain" description="Helix-turn-helix type 11" evidence="1">
    <location>
        <begin position="7"/>
        <end position="62"/>
    </location>
</feature>
<dbReference type="PROSITE" id="PS52050">
    <property type="entry name" value="WYL"/>
    <property type="match status" value="1"/>
</dbReference>
<feature type="domain" description="WYL" evidence="2">
    <location>
        <begin position="143"/>
        <end position="209"/>
    </location>
</feature>
<evidence type="ECO:0000313" key="5">
    <source>
        <dbReference type="Proteomes" id="UP000588112"/>
    </source>
</evidence>
<proteinExistence type="predicted"/>
<dbReference type="Pfam" id="PF25583">
    <property type="entry name" value="WCX"/>
    <property type="match status" value="1"/>
</dbReference>
<comment type="caution">
    <text evidence="4">The sequence shown here is derived from an EMBL/GenBank/DDBJ whole genome shotgun (WGS) entry which is preliminary data.</text>
</comment>
<dbReference type="Gene3D" id="1.10.10.10">
    <property type="entry name" value="Winged helix-like DNA-binding domain superfamily/Winged helix DNA-binding domain"/>
    <property type="match status" value="1"/>
</dbReference>